<dbReference type="PANTHER" id="PTHR30055:SF209">
    <property type="entry name" value="POSSIBLE TRANSCRIPTIONAL REGULATORY PROTEIN (PROBABLY TETR-FAMILY)"/>
    <property type="match status" value="1"/>
</dbReference>
<name>A0A1M7C9J8_9HYPH</name>
<dbReference type="InterPro" id="IPR001647">
    <property type="entry name" value="HTH_TetR"/>
</dbReference>
<reference evidence="4 5" key="1">
    <citation type="submission" date="2016-11" db="EMBL/GenBank/DDBJ databases">
        <authorList>
            <person name="Jaros S."/>
            <person name="Januszkiewicz K."/>
            <person name="Wedrychowicz H."/>
        </authorList>
    </citation>
    <scope>NUCLEOTIDE SEQUENCE [LARGE SCALE GENOMIC DNA]</scope>
    <source>
        <strain evidence="4 5">DSM 22153</strain>
    </source>
</reference>
<evidence type="ECO:0000313" key="5">
    <source>
        <dbReference type="Proteomes" id="UP000186002"/>
    </source>
</evidence>
<dbReference type="Pfam" id="PF00440">
    <property type="entry name" value="TetR_N"/>
    <property type="match status" value="1"/>
</dbReference>
<dbReference type="EMBL" id="FRBW01000001">
    <property type="protein sequence ID" value="SHL63860.1"/>
    <property type="molecule type" value="Genomic_DNA"/>
</dbReference>
<dbReference type="OrthoDB" id="9811084at2"/>
<keyword evidence="1 2" id="KW-0238">DNA-binding</keyword>
<dbReference type="GO" id="GO:0003700">
    <property type="term" value="F:DNA-binding transcription factor activity"/>
    <property type="evidence" value="ECO:0007669"/>
    <property type="project" value="TreeGrafter"/>
</dbReference>
<feature type="domain" description="HTH tetR-type" evidence="3">
    <location>
        <begin position="10"/>
        <end position="70"/>
    </location>
</feature>
<dbReference type="PANTHER" id="PTHR30055">
    <property type="entry name" value="HTH-TYPE TRANSCRIPTIONAL REGULATOR RUTR"/>
    <property type="match status" value="1"/>
</dbReference>
<dbReference type="Gene3D" id="1.10.357.10">
    <property type="entry name" value="Tetracycline Repressor, domain 2"/>
    <property type="match status" value="1"/>
</dbReference>
<dbReference type="PROSITE" id="PS50977">
    <property type="entry name" value="HTH_TETR_2"/>
    <property type="match status" value="1"/>
</dbReference>
<dbReference type="InterPro" id="IPR050109">
    <property type="entry name" value="HTH-type_TetR-like_transc_reg"/>
</dbReference>
<keyword evidence="5" id="KW-1185">Reference proteome</keyword>
<dbReference type="GO" id="GO:0000976">
    <property type="term" value="F:transcription cis-regulatory region binding"/>
    <property type="evidence" value="ECO:0007669"/>
    <property type="project" value="TreeGrafter"/>
</dbReference>
<protein>
    <submittedName>
        <fullName evidence="4">Transcriptional regulator, TetR family</fullName>
    </submittedName>
</protein>
<dbReference type="RefSeq" id="WP_073009803.1">
    <property type="nucleotide sequence ID" value="NZ_FRBW01000001.1"/>
</dbReference>
<organism evidence="4 5">
    <name type="scientific">Roseibium suaedae</name>
    <dbReference type="NCBI Taxonomy" id="735517"/>
    <lineage>
        <taxon>Bacteria</taxon>
        <taxon>Pseudomonadati</taxon>
        <taxon>Pseudomonadota</taxon>
        <taxon>Alphaproteobacteria</taxon>
        <taxon>Hyphomicrobiales</taxon>
        <taxon>Stappiaceae</taxon>
        <taxon>Roseibium</taxon>
    </lineage>
</organism>
<accession>A0A1M7C9J8</accession>
<dbReference type="InterPro" id="IPR009057">
    <property type="entry name" value="Homeodomain-like_sf"/>
</dbReference>
<evidence type="ECO:0000256" key="1">
    <source>
        <dbReference type="ARBA" id="ARBA00023125"/>
    </source>
</evidence>
<feature type="DNA-binding region" description="H-T-H motif" evidence="2">
    <location>
        <begin position="33"/>
        <end position="52"/>
    </location>
</feature>
<dbReference type="AlphaFoldDB" id="A0A1M7C9J8"/>
<dbReference type="Proteomes" id="UP000186002">
    <property type="component" value="Unassembled WGS sequence"/>
</dbReference>
<proteinExistence type="predicted"/>
<evidence type="ECO:0000259" key="3">
    <source>
        <dbReference type="PROSITE" id="PS50977"/>
    </source>
</evidence>
<dbReference type="PRINTS" id="PR00455">
    <property type="entry name" value="HTHTETR"/>
</dbReference>
<sequence>MTRKPQQRTQQTRSRILETARDLLSRNGADAITAEALASAAGVAKGTIFAHFTSMDGLMSYVLLDDIRSLLPENIAAVRAADTERFADPLERITAMMMSLVAIITSSQLSLRLFLENTGATDGKCALEFIAILDQLDGLLIAYLEEWQASASVRPALRHDRTSREMVDGLIAFMIHVAIQFRSCQLGSLDMARDKLKRHAEAYLLARTEPPRS</sequence>
<evidence type="ECO:0000313" key="4">
    <source>
        <dbReference type="EMBL" id="SHL63860.1"/>
    </source>
</evidence>
<gene>
    <name evidence="4" type="ORF">SAMN05444272_1104</name>
</gene>
<dbReference type="STRING" id="735517.SAMN05444272_1104"/>
<dbReference type="SUPFAM" id="SSF46689">
    <property type="entry name" value="Homeodomain-like"/>
    <property type="match status" value="1"/>
</dbReference>
<evidence type="ECO:0000256" key="2">
    <source>
        <dbReference type="PROSITE-ProRule" id="PRU00335"/>
    </source>
</evidence>